<sequence>MCSFVSLAVLGLGLSSKNKTLRGLLPFLQSYGQLQVLRTQLHLFPALKSALSGRHFRSNEEVRQAVKNFLRSLGIDFDQNGFLKLISLYFRCINVGGEYVVE</sequence>
<dbReference type="OrthoDB" id="616263at2759"/>
<dbReference type="InterPro" id="IPR036397">
    <property type="entry name" value="RNaseH_sf"/>
</dbReference>
<dbReference type="AlphaFoldDB" id="A0A4Y2E892"/>
<gene>
    <name evidence="1" type="ORF">AVEN_217125_1</name>
</gene>
<dbReference type="GO" id="GO:0003676">
    <property type="term" value="F:nucleic acid binding"/>
    <property type="evidence" value="ECO:0007669"/>
    <property type="project" value="InterPro"/>
</dbReference>
<evidence type="ECO:0000313" key="1">
    <source>
        <dbReference type="EMBL" id="GBM24546.1"/>
    </source>
</evidence>
<protein>
    <submittedName>
        <fullName evidence="1">Uncharacterized protein</fullName>
    </submittedName>
</protein>
<organism evidence="1 2">
    <name type="scientific">Araneus ventricosus</name>
    <name type="common">Orbweaver spider</name>
    <name type="synonym">Epeira ventricosa</name>
    <dbReference type="NCBI Taxonomy" id="182803"/>
    <lineage>
        <taxon>Eukaryota</taxon>
        <taxon>Metazoa</taxon>
        <taxon>Ecdysozoa</taxon>
        <taxon>Arthropoda</taxon>
        <taxon>Chelicerata</taxon>
        <taxon>Arachnida</taxon>
        <taxon>Araneae</taxon>
        <taxon>Araneomorphae</taxon>
        <taxon>Entelegynae</taxon>
        <taxon>Araneoidea</taxon>
        <taxon>Araneidae</taxon>
        <taxon>Araneus</taxon>
    </lineage>
</organism>
<keyword evidence="2" id="KW-1185">Reference proteome</keyword>
<comment type="caution">
    <text evidence="1">The sequence shown here is derived from an EMBL/GenBank/DDBJ whole genome shotgun (WGS) entry which is preliminary data.</text>
</comment>
<name>A0A4Y2E892_ARAVE</name>
<accession>A0A4Y2E892</accession>
<proteinExistence type="predicted"/>
<evidence type="ECO:0000313" key="2">
    <source>
        <dbReference type="Proteomes" id="UP000499080"/>
    </source>
</evidence>
<dbReference type="Gene3D" id="3.30.420.10">
    <property type="entry name" value="Ribonuclease H-like superfamily/Ribonuclease H"/>
    <property type="match status" value="1"/>
</dbReference>
<reference evidence="1 2" key="1">
    <citation type="journal article" date="2019" name="Sci. Rep.">
        <title>Orb-weaving spider Araneus ventricosus genome elucidates the spidroin gene catalogue.</title>
        <authorList>
            <person name="Kono N."/>
            <person name="Nakamura H."/>
            <person name="Ohtoshi R."/>
            <person name="Moran D.A.P."/>
            <person name="Shinohara A."/>
            <person name="Yoshida Y."/>
            <person name="Fujiwara M."/>
            <person name="Mori M."/>
            <person name="Tomita M."/>
            <person name="Arakawa K."/>
        </authorList>
    </citation>
    <scope>NUCLEOTIDE SEQUENCE [LARGE SCALE GENOMIC DNA]</scope>
</reference>
<dbReference type="EMBL" id="BGPR01000521">
    <property type="protein sequence ID" value="GBM24546.1"/>
    <property type="molecule type" value="Genomic_DNA"/>
</dbReference>
<dbReference type="Proteomes" id="UP000499080">
    <property type="component" value="Unassembled WGS sequence"/>
</dbReference>